<organism evidence="2 3">
    <name type="scientific">Cuscuta epithymum</name>
    <dbReference type="NCBI Taxonomy" id="186058"/>
    <lineage>
        <taxon>Eukaryota</taxon>
        <taxon>Viridiplantae</taxon>
        <taxon>Streptophyta</taxon>
        <taxon>Embryophyta</taxon>
        <taxon>Tracheophyta</taxon>
        <taxon>Spermatophyta</taxon>
        <taxon>Magnoliopsida</taxon>
        <taxon>eudicotyledons</taxon>
        <taxon>Gunneridae</taxon>
        <taxon>Pentapetalae</taxon>
        <taxon>asterids</taxon>
        <taxon>lamiids</taxon>
        <taxon>Solanales</taxon>
        <taxon>Convolvulaceae</taxon>
        <taxon>Cuscuteae</taxon>
        <taxon>Cuscuta</taxon>
        <taxon>Cuscuta subgen. Cuscuta</taxon>
    </lineage>
</organism>
<gene>
    <name evidence="2" type="ORF">CEPIT_LOCUS11588</name>
</gene>
<feature type="region of interest" description="Disordered" evidence="1">
    <location>
        <begin position="330"/>
        <end position="350"/>
    </location>
</feature>
<sequence>MAIGKRNESSNDRERDGVEDSIGGHLVEGTEPAGTPVESGQSSGASRGRPRLAERLTEILVNDGDGDLLVQPCDQGYSVSQWLQAMDMQVMGACRADERLKPLLKMNVSTGAAEDCLLAYLSQHFEPAEVGKLARCLCIPLVSVRVGKIKKQGKLLCPTSIRGNLSLSLLPTSDMRISFIGDDGSTDTLATLCSTLDCSTVEIEGIPADQTGRSFKLTIAGGLSMYFWCSEKSKLLGDEMLRKMKDLLETKPSLAELTGVCESRLKCFAFHLRAHLVGSTSLTFDSAVDDSSVSDQKPIRARHGGLSARSGSFKESSLRNSLRSVAREKLRRRGDSIVQPPKEEEKPSSEHATFQLLHLDPPYMTSGLTIPSLASPYYCWCPPASALQYSLGTPQLPILSSEALSLPVISSLSPAPLNFSIASSLEEFPPLLPDPLLRLPLSLPTSQQIPTFTPLMCDPIVHIPFIDVCTSGGQGYLVSAGPGMSTALPPLIPEAESMAEKSARETLRMLINSSNQSNSSSLMSVLPSFLPVKEDKELTMLTGGSRGLYSGTVDIGMREIGGGKFVFGQMTEMTSATGGICLDDDDDETSGNGERVIQARDNRL</sequence>
<evidence type="ECO:0000256" key="1">
    <source>
        <dbReference type="SAM" id="MobiDB-lite"/>
    </source>
</evidence>
<keyword evidence="3" id="KW-1185">Reference proteome</keyword>
<dbReference type="PANTHER" id="PTHR36741">
    <property type="entry name" value="OS07G0100500 PROTEIN"/>
    <property type="match status" value="1"/>
</dbReference>
<comment type="caution">
    <text evidence="2">The sequence shown here is derived from an EMBL/GenBank/DDBJ whole genome shotgun (WGS) entry which is preliminary data.</text>
</comment>
<feature type="compositionally biased region" description="Basic and acidic residues" evidence="1">
    <location>
        <begin position="1"/>
        <end position="18"/>
    </location>
</feature>
<protein>
    <submittedName>
        <fullName evidence="2">Uncharacterized protein</fullName>
    </submittedName>
</protein>
<name>A0AAV0D4V5_9ASTE</name>
<evidence type="ECO:0000313" key="2">
    <source>
        <dbReference type="EMBL" id="CAH9091161.1"/>
    </source>
</evidence>
<dbReference type="AlphaFoldDB" id="A0AAV0D4V5"/>
<feature type="region of interest" description="Disordered" evidence="1">
    <location>
        <begin position="1"/>
        <end position="49"/>
    </location>
</feature>
<accession>A0AAV0D4V5</accession>
<reference evidence="2" key="1">
    <citation type="submission" date="2022-07" db="EMBL/GenBank/DDBJ databases">
        <authorList>
            <person name="Macas J."/>
            <person name="Novak P."/>
            <person name="Neumann P."/>
        </authorList>
    </citation>
    <scope>NUCLEOTIDE SEQUENCE</scope>
</reference>
<feature type="region of interest" description="Disordered" evidence="1">
    <location>
        <begin position="295"/>
        <end position="314"/>
    </location>
</feature>
<dbReference type="EMBL" id="CAMAPF010000067">
    <property type="protein sequence ID" value="CAH9091161.1"/>
    <property type="molecule type" value="Genomic_DNA"/>
</dbReference>
<dbReference type="PANTHER" id="PTHR36741:SF1">
    <property type="entry name" value="OS07G0100500 PROTEIN"/>
    <property type="match status" value="1"/>
</dbReference>
<proteinExistence type="predicted"/>
<evidence type="ECO:0000313" key="3">
    <source>
        <dbReference type="Proteomes" id="UP001152523"/>
    </source>
</evidence>
<dbReference type="Proteomes" id="UP001152523">
    <property type="component" value="Unassembled WGS sequence"/>
</dbReference>